<evidence type="ECO:0000313" key="1">
    <source>
        <dbReference type="EMBL" id="VDK56996.1"/>
    </source>
</evidence>
<reference evidence="1 2" key="2">
    <citation type="submission" date="2018-11" db="EMBL/GenBank/DDBJ databases">
        <authorList>
            <consortium name="Pathogen Informatics"/>
        </authorList>
    </citation>
    <scope>NUCLEOTIDE SEQUENCE [LARGE SCALE GENOMIC DNA]</scope>
</reference>
<proteinExistence type="predicted"/>
<reference evidence="3" key="1">
    <citation type="submission" date="2016-06" db="UniProtKB">
        <authorList>
            <consortium name="WormBaseParasite"/>
        </authorList>
    </citation>
    <scope>IDENTIFICATION</scope>
</reference>
<protein>
    <submittedName>
        <fullName evidence="3">DUF1828 domain-containing protein</fullName>
    </submittedName>
</protein>
<dbReference type="Proteomes" id="UP000271098">
    <property type="component" value="Unassembled WGS sequence"/>
</dbReference>
<evidence type="ECO:0000313" key="2">
    <source>
        <dbReference type="Proteomes" id="UP000271098"/>
    </source>
</evidence>
<sequence length="119" mass="13048">MNFGNHLQPWEPELLAENSVAWSLTDSDAWGPESLLLATDDSGVVFLNQGLSMPLIEPGARIQQLAVEEHFGLFLARIEKGKDAGLIAFPLTDLRAAVQSGQLIRREACLEHRIPTTKG</sequence>
<accession>A0A183DEA1</accession>
<dbReference type="WBParaSite" id="GPUH_0000705101-mRNA-1">
    <property type="protein sequence ID" value="GPUH_0000705101-mRNA-1"/>
    <property type="gene ID" value="GPUH_0000705101"/>
</dbReference>
<name>A0A183DEA1_9BILA</name>
<evidence type="ECO:0000313" key="3">
    <source>
        <dbReference type="WBParaSite" id="GPUH_0000705101-mRNA-1"/>
    </source>
</evidence>
<gene>
    <name evidence="1" type="ORF">GPUH_LOCUS7042</name>
</gene>
<keyword evidence="2" id="KW-1185">Reference proteome</keyword>
<organism evidence="3">
    <name type="scientific">Gongylonema pulchrum</name>
    <dbReference type="NCBI Taxonomy" id="637853"/>
    <lineage>
        <taxon>Eukaryota</taxon>
        <taxon>Metazoa</taxon>
        <taxon>Ecdysozoa</taxon>
        <taxon>Nematoda</taxon>
        <taxon>Chromadorea</taxon>
        <taxon>Rhabditida</taxon>
        <taxon>Spirurina</taxon>
        <taxon>Spiruromorpha</taxon>
        <taxon>Spiruroidea</taxon>
        <taxon>Gongylonematidae</taxon>
        <taxon>Gongylonema</taxon>
    </lineage>
</organism>
<dbReference type="EMBL" id="UYRT01017536">
    <property type="protein sequence ID" value="VDK56996.1"/>
    <property type="molecule type" value="Genomic_DNA"/>
</dbReference>
<dbReference type="OrthoDB" id="5845589at2759"/>
<dbReference type="AlphaFoldDB" id="A0A183DEA1"/>